<dbReference type="PANTHER" id="PTHR12149:SF8">
    <property type="entry name" value="PROTEIN-RIBULOSAMINE 3-KINASE"/>
    <property type="match status" value="1"/>
</dbReference>
<keyword evidence="1 2" id="KW-0418">Kinase</keyword>
<sequence length="260" mass="27311">MTDNLFVKRPADPEAAAAEIQGLRWLAEAGKDFVVAVPPDIDGADGVVATVRLGRCAPTAGQARRAGELLAVMHRAGAEAFGSPPAPGGVTWRGRTFIGRLPQQCVPTADWGEFYVTQRVMPFAEQAHARGNLDTRGLAVVETACAAVAGADFSAVPVSRIHGDLWAGNLLFTPDGPKVIDPAAHGGHAETDLGMLALFGAPFFNDIIDGYRSVTPLDPDWADFTALHQLHPLAVHATTHGPGYAGELVEAARRTLAVIG</sequence>
<comment type="caution">
    <text evidence="2">The sequence shown here is derived from an EMBL/GenBank/DDBJ whole genome shotgun (WGS) entry which is preliminary data.</text>
</comment>
<dbReference type="InterPro" id="IPR011009">
    <property type="entry name" value="Kinase-like_dom_sf"/>
</dbReference>
<dbReference type="EMBL" id="JAFLEQ010000014">
    <property type="protein sequence ID" value="MBN9644528.1"/>
    <property type="molecule type" value="Genomic_DNA"/>
</dbReference>
<accession>A0A939IXX7</accession>
<proteinExistence type="inferred from homology"/>
<dbReference type="Proteomes" id="UP000664332">
    <property type="component" value="Unassembled WGS sequence"/>
</dbReference>
<evidence type="ECO:0000313" key="3">
    <source>
        <dbReference type="Proteomes" id="UP000664332"/>
    </source>
</evidence>
<keyword evidence="1" id="KW-0808">Transferase</keyword>
<dbReference type="SUPFAM" id="SSF56112">
    <property type="entry name" value="Protein kinase-like (PK-like)"/>
    <property type="match status" value="1"/>
</dbReference>
<comment type="similarity">
    <text evidence="1">Belongs to the fructosamine kinase family.</text>
</comment>
<name>A0A939IXX7_9CORY</name>
<dbReference type="InterPro" id="IPR016477">
    <property type="entry name" value="Fructo-/Ketosamine-3-kinase"/>
</dbReference>
<organism evidence="2 3">
    <name type="scientific">Corynebacterium mendelii</name>
    <dbReference type="NCBI Taxonomy" id="2765362"/>
    <lineage>
        <taxon>Bacteria</taxon>
        <taxon>Bacillati</taxon>
        <taxon>Actinomycetota</taxon>
        <taxon>Actinomycetes</taxon>
        <taxon>Mycobacteriales</taxon>
        <taxon>Corynebacteriaceae</taxon>
        <taxon>Corynebacterium</taxon>
    </lineage>
</organism>
<dbReference type="PIRSF" id="PIRSF006221">
    <property type="entry name" value="Ketosamine-3-kinase"/>
    <property type="match status" value="1"/>
</dbReference>
<evidence type="ECO:0000313" key="2">
    <source>
        <dbReference type="EMBL" id="MBN9644528.1"/>
    </source>
</evidence>
<dbReference type="Pfam" id="PF03881">
    <property type="entry name" value="Fructosamin_kin"/>
    <property type="match status" value="1"/>
</dbReference>
<reference evidence="2" key="1">
    <citation type="submission" date="2021-03" db="EMBL/GenBank/DDBJ databases">
        <authorList>
            <person name="Sun Q."/>
        </authorList>
    </citation>
    <scope>NUCLEOTIDE SEQUENCE</scope>
    <source>
        <strain evidence="2">CCM 8862</strain>
    </source>
</reference>
<keyword evidence="3" id="KW-1185">Reference proteome</keyword>
<dbReference type="PANTHER" id="PTHR12149">
    <property type="entry name" value="FRUCTOSAMINE 3 KINASE-RELATED PROTEIN"/>
    <property type="match status" value="1"/>
</dbReference>
<dbReference type="GO" id="GO:0016301">
    <property type="term" value="F:kinase activity"/>
    <property type="evidence" value="ECO:0007669"/>
    <property type="project" value="UniProtKB-UniRule"/>
</dbReference>
<dbReference type="Gene3D" id="1.10.510.10">
    <property type="entry name" value="Transferase(Phosphotransferase) domain 1"/>
    <property type="match status" value="1"/>
</dbReference>
<evidence type="ECO:0000256" key="1">
    <source>
        <dbReference type="PIRNR" id="PIRNR006221"/>
    </source>
</evidence>
<protein>
    <submittedName>
        <fullName evidence="2">Fructosamine kinase family protein</fullName>
    </submittedName>
</protein>
<gene>
    <name evidence="2" type="ORF">JZY06_07880</name>
</gene>
<dbReference type="AlphaFoldDB" id="A0A939IXX7"/>
<dbReference type="Gene3D" id="1.20.1270.240">
    <property type="match status" value="1"/>
</dbReference>